<feature type="non-terminal residue" evidence="1">
    <location>
        <position position="1"/>
    </location>
</feature>
<protein>
    <submittedName>
        <fullName evidence="1">Uncharacterized protein</fullName>
    </submittedName>
</protein>
<gene>
    <name evidence="1" type="ORF">EWB00_005224</name>
</gene>
<evidence type="ECO:0000313" key="1">
    <source>
        <dbReference type="EMBL" id="TNN20147.1"/>
    </source>
</evidence>
<dbReference type="Proteomes" id="UP000311919">
    <property type="component" value="Unassembled WGS sequence"/>
</dbReference>
<dbReference type="EMBL" id="SKCS01000035">
    <property type="protein sequence ID" value="TNN20147.1"/>
    <property type="molecule type" value="Genomic_DNA"/>
</dbReference>
<accession>A0A4Z2DUL4</accession>
<proteinExistence type="predicted"/>
<evidence type="ECO:0000313" key="2">
    <source>
        <dbReference type="Proteomes" id="UP000311919"/>
    </source>
</evidence>
<dbReference type="AlphaFoldDB" id="A0A4Z2DUL4"/>
<organism evidence="1 2">
    <name type="scientific">Schistosoma japonicum</name>
    <name type="common">Blood fluke</name>
    <dbReference type="NCBI Taxonomy" id="6182"/>
    <lineage>
        <taxon>Eukaryota</taxon>
        <taxon>Metazoa</taxon>
        <taxon>Spiralia</taxon>
        <taxon>Lophotrochozoa</taxon>
        <taxon>Platyhelminthes</taxon>
        <taxon>Trematoda</taxon>
        <taxon>Digenea</taxon>
        <taxon>Strigeidida</taxon>
        <taxon>Schistosomatoidea</taxon>
        <taxon>Schistosomatidae</taxon>
        <taxon>Schistosoma</taxon>
    </lineage>
</organism>
<reference evidence="1 2" key="1">
    <citation type="submission" date="2019-03" db="EMBL/GenBank/DDBJ databases">
        <title>An improved genome assembly of the fluke Schistosoma japonicum.</title>
        <authorList>
            <person name="Hu W."/>
            <person name="Luo F."/>
            <person name="Yin M."/>
            <person name="Mo X."/>
            <person name="Sun C."/>
            <person name="Wu Q."/>
            <person name="Zhu B."/>
            <person name="Xiang M."/>
            <person name="Wang J."/>
            <person name="Wang Y."/>
            <person name="Zhang T."/>
            <person name="Xu B."/>
            <person name="Zheng H."/>
            <person name="Feng Z."/>
        </authorList>
    </citation>
    <scope>NUCLEOTIDE SEQUENCE [LARGE SCALE GENOMIC DNA]</scope>
    <source>
        <strain evidence="1">HuSjv2</strain>
        <tissue evidence="1">Worms</tissue>
    </source>
</reference>
<sequence length="114" mass="12994">PKTVVCDVTEIFHQPCPPTEVASSSIRYFGDKSQLWRYLEDRLTQSTTNSIDIEELCPFGCNKKQAAFVFITLLDNDDLNAVDDSDKLVTDDDWDNYDNDKDVGEYKLALSHLL</sequence>
<name>A0A4Z2DUL4_SCHJA</name>
<comment type="caution">
    <text evidence="1">The sequence shown here is derived from an EMBL/GenBank/DDBJ whole genome shotgun (WGS) entry which is preliminary data.</text>
</comment>
<keyword evidence="2" id="KW-1185">Reference proteome</keyword>